<dbReference type="EMBL" id="CAJOBA010022091">
    <property type="protein sequence ID" value="CAF3915406.1"/>
    <property type="molecule type" value="Genomic_DNA"/>
</dbReference>
<sequence length="14" mass="1794">MYYPARPEGWIRVR</sequence>
<name>A0A8S2GC40_9BILA</name>
<evidence type="ECO:0000313" key="2">
    <source>
        <dbReference type="EMBL" id="CAF3915406.1"/>
    </source>
</evidence>
<dbReference type="EMBL" id="CAJNOK010084830">
    <property type="protein sequence ID" value="CAF1687399.1"/>
    <property type="molecule type" value="Genomic_DNA"/>
</dbReference>
<proteinExistence type="predicted"/>
<comment type="caution">
    <text evidence="1">The sequence shown here is derived from an EMBL/GenBank/DDBJ whole genome shotgun (WGS) entry which is preliminary data.</text>
</comment>
<accession>A0A8S2GC40</accession>
<feature type="non-terminal residue" evidence="1">
    <location>
        <position position="14"/>
    </location>
</feature>
<dbReference type="Proteomes" id="UP000677228">
    <property type="component" value="Unassembled WGS sequence"/>
</dbReference>
<gene>
    <name evidence="1" type="ORF">OVA965_LOCUS46248</name>
    <name evidence="2" type="ORF">TMI583_LOCUS21129</name>
</gene>
<reference evidence="1" key="1">
    <citation type="submission" date="2021-02" db="EMBL/GenBank/DDBJ databases">
        <authorList>
            <person name="Nowell W R."/>
        </authorList>
    </citation>
    <scope>NUCLEOTIDE SEQUENCE</scope>
</reference>
<protein>
    <submittedName>
        <fullName evidence="1">Uncharacterized protein</fullName>
    </submittedName>
</protein>
<evidence type="ECO:0000313" key="1">
    <source>
        <dbReference type="EMBL" id="CAF1687399.1"/>
    </source>
</evidence>
<evidence type="ECO:0000313" key="3">
    <source>
        <dbReference type="Proteomes" id="UP000677228"/>
    </source>
</evidence>
<dbReference type="Proteomes" id="UP000682733">
    <property type="component" value="Unassembled WGS sequence"/>
</dbReference>
<organism evidence="1 3">
    <name type="scientific">Didymodactylos carnosus</name>
    <dbReference type="NCBI Taxonomy" id="1234261"/>
    <lineage>
        <taxon>Eukaryota</taxon>
        <taxon>Metazoa</taxon>
        <taxon>Spiralia</taxon>
        <taxon>Gnathifera</taxon>
        <taxon>Rotifera</taxon>
        <taxon>Eurotatoria</taxon>
        <taxon>Bdelloidea</taxon>
        <taxon>Philodinida</taxon>
        <taxon>Philodinidae</taxon>
        <taxon>Didymodactylos</taxon>
    </lineage>
</organism>